<feature type="domain" description="Tail spike" evidence="1">
    <location>
        <begin position="138"/>
        <end position="244"/>
    </location>
</feature>
<dbReference type="Gene3D" id="2.60.120.260">
    <property type="entry name" value="Galactose-binding domain-like"/>
    <property type="match status" value="1"/>
</dbReference>
<dbReference type="STRING" id="937773.SPSINT_1256"/>
<feature type="non-terminal residue" evidence="2">
    <location>
        <position position="1"/>
    </location>
</feature>
<dbReference type="AlphaFoldDB" id="A0A317Z871"/>
<gene>
    <name evidence="2" type="ORF">DD924_08335</name>
</gene>
<evidence type="ECO:0000313" key="3">
    <source>
        <dbReference type="Proteomes" id="UP000246351"/>
    </source>
</evidence>
<dbReference type="EMBL" id="QEIV01000744">
    <property type="protein sequence ID" value="PWZ98401.1"/>
    <property type="molecule type" value="Genomic_DNA"/>
</dbReference>
<dbReference type="Pfam" id="PF06605">
    <property type="entry name" value="Prophage_tail"/>
    <property type="match status" value="1"/>
</dbReference>
<sequence>PLKPEDFTYSSDFDKEKTWGTDVVGGRATVSVKCKFGNETIRYTIKKGPNGGLFDAFIDGQKIGTFSCWAKDVESKTIDLKKNVSKGVHSLEFVFIGADPEHAPPKKKKARFLVGTSERNVINLIANLRGEDLYSAVVDYKAESSKRFGVKYASTLTNDNISDVKELEKWAASQIQSEPKTELEVNYISKTKLTPRDKVYFVHETMGYNTELKVIRLERGHPLANSIDTVSFSNNTVDMVQIQRSLNKRLKKQDNLFNYQSKVLNKIQSKSNLKPFTTETIGSVLDDED</sequence>
<dbReference type="InterPro" id="IPR010572">
    <property type="entry name" value="Tail_dom"/>
</dbReference>
<evidence type="ECO:0000259" key="1">
    <source>
        <dbReference type="Pfam" id="PF06605"/>
    </source>
</evidence>
<evidence type="ECO:0000313" key="2">
    <source>
        <dbReference type="EMBL" id="PWZ98401.1"/>
    </source>
</evidence>
<comment type="caution">
    <text evidence="2">The sequence shown here is derived from an EMBL/GenBank/DDBJ whole genome shotgun (WGS) entry which is preliminary data.</text>
</comment>
<name>A0A317Z871_STAPS</name>
<reference evidence="2 3" key="1">
    <citation type="journal article" date="2018" name="Vet. Microbiol.">
        <title>Clonal diversity and geographic distribution of methicillin-resistant Staphylococcus pseudintermedius from Australian animals: Discovery of novel sequence types.</title>
        <authorList>
            <person name="Worthing K.A."/>
            <person name="Abraham S."/>
            <person name="Coombs G.W."/>
            <person name="Pang S."/>
            <person name="Saputra S."/>
            <person name="Jordan D."/>
            <person name="Trott D.J."/>
            <person name="Norris J.M."/>
        </authorList>
    </citation>
    <scope>NUCLEOTIDE SEQUENCE [LARGE SCALE GENOMIC DNA]</scope>
    <source>
        <strain evidence="2 3">ST71 3</strain>
    </source>
</reference>
<protein>
    <submittedName>
        <fullName evidence="2">Peptidase</fullName>
    </submittedName>
</protein>
<proteinExistence type="predicted"/>
<organism evidence="2 3">
    <name type="scientific">Staphylococcus pseudintermedius</name>
    <dbReference type="NCBI Taxonomy" id="283734"/>
    <lineage>
        <taxon>Bacteria</taxon>
        <taxon>Bacillati</taxon>
        <taxon>Bacillota</taxon>
        <taxon>Bacilli</taxon>
        <taxon>Bacillales</taxon>
        <taxon>Staphylococcaceae</taxon>
        <taxon>Staphylococcus</taxon>
        <taxon>Staphylococcus intermedius group</taxon>
    </lineage>
</organism>
<accession>A0A317Z871</accession>
<dbReference type="Proteomes" id="UP000246351">
    <property type="component" value="Unassembled WGS sequence"/>
</dbReference>